<name>A0A382VAK7_9ZZZZ</name>
<feature type="non-terminal residue" evidence="2">
    <location>
        <position position="1"/>
    </location>
</feature>
<sequence>GGESASSINTPGGIWGMATGLAFDTDGDGYILNNSPPCTGSSEECNGVEMDNVWFLGLKSSGQNGYSQFGELHRSSTIISHDATIGVMAHELGHAYFDLPDLYDTTYLSAGIGAFGLMGSGPWGRKTLIEKRGSTPVHFSAWSKEKLGVCNPQTVSSGADNYTLPAVYQMIDNSSSCGIYKASTSTSGEYFLFENRSAGGYDEGLNYLIYDNSSSEVVGTKYTGGLAVWHVYDNLSSCLASNNCMALTPPLVDLEEANDADLDNASSRGRTTHLFYSGNSVTFDNS</sequence>
<dbReference type="InterPro" id="IPR008757">
    <property type="entry name" value="Peptidase_M6-like_domain"/>
</dbReference>
<dbReference type="PANTHER" id="PTHR41775:SF1">
    <property type="entry name" value="PEPTIDASE M6-LIKE DOMAIN-CONTAINING PROTEIN"/>
    <property type="match status" value="1"/>
</dbReference>
<dbReference type="EMBL" id="UINC01150461">
    <property type="protein sequence ID" value="SVD43514.1"/>
    <property type="molecule type" value="Genomic_DNA"/>
</dbReference>
<dbReference type="GO" id="GO:0008233">
    <property type="term" value="F:peptidase activity"/>
    <property type="evidence" value="ECO:0007669"/>
    <property type="project" value="InterPro"/>
</dbReference>
<evidence type="ECO:0000313" key="2">
    <source>
        <dbReference type="EMBL" id="SVD43514.1"/>
    </source>
</evidence>
<evidence type="ECO:0000259" key="1">
    <source>
        <dbReference type="Pfam" id="PF05547"/>
    </source>
</evidence>
<gene>
    <name evidence="2" type="ORF">METZ01_LOCUS396368</name>
</gene>
<dbReference type="AlphaFoldDB" id="A0A382VAK7"/>
<dbReference type="GO" id="GO:0006508">
    <property type="term" value="P:proteolysis"/>
    <property type="evidence" value="ECO:0007669"/>
    <property type="project" value="InterPro"/>
</dbReference>
<feature type="domain" description="Peptidase M6-like" evidence="1">
    <location>
        <begin position="75"/>
        <end position="146"/>
    </location>
</feature>
<reference evidence="2" key="1">
    <citation type="submission" date="2018-05" db="EMBL/GenBank/DDBJ databases">
        <authorList>
            <person name="Lanie J.A."/>
            <person name="Ng W.-L."/>
            <person name="Kazmierczak K.M."/>
            <person name="Andrzejewski T.M."/>
            <person name="Davidsen T.M."/>
            <person name="Wayne K.J."/>
            <person name="Tettelin H."/>
            <person name="Glass J.I."/>
            <person name="Rusch D."/>
            <person name="Podicherti R."/>
            <person name="Tsui H.-C.T."/>
            <person name="Winkler M.E."/>
        </authorList>
    </citation>
    <scope>NUCLEOTIDE SEQUENCE</scope>
</reference>
<protein>
    <recommendedName>
        <fullName evidence="1">Peptidase M6-like domain-containing protein</fullName>
    </recommendedName>
</protein>
<feature type="non-terminal residue" evidence="2">
    <location>
        <position position="286"/>
    </location>
</feature>
<proteinExistence type="predicted"/>
<accession>A0A382VAK7</accession>
<dbReference type="PANTHER" id="PTHR41775">
    <property type="entry name" value="SECRETED PROTEIN-RELATED"/>
    <property type="match status" value="1"/>
</dbReference>
<dbReference type="Pfam" id="PF05547">
    <property type="entry name" value="Peptidase_M6"/>
    <property type="match status" value="1"/>
</dbReference>
<organism evidence="2">
    <name type="scientific">marine metagenome</name>
    <dbReference type="NCBI Taxonomy" id="408172"/>
    <lineage>
        <taxon>unclassified sequences</taxon>
        <taxon>metagenomes</taxon>
        <taxon>ecological metagenomes</taxon>
    </lineage>
</organism>